<reference evidence="15 16" key="1">
    <citation type="journal article" date="2014" name="PLoS Genet.">
        <title>Hidden diversity in honey bee gut symbionts detected by single-cell genomics.</title>
        <authorList>
            <person name="Engel P."/>
            <person name="Stepanauskas R."/>
            <person name="Moran N."/>
        </authorList>
    </citation>
    <scope>NUCLEOTIDE SEQUENCE [LARGE SCALE GENOMIC DNA]</scope>
    <source>
        <strain evidence="15 16">SCGC AB-598-J21</strain>
    </source>
</reference>
<evidence type="ECO:0000313" key="15">
    <source>
        <dbReference type="EMBL" id="KEQ01166.1"/>
    </source>
</evidence>
<keyword evidence="3" id="KW-0997">Cell inner membrane</keyword>
<protein>
    <recommendedName>
        <fullName evidence="11">Z-ring associated protein G</fullName>
    </recommendedName>
    <alternativeName>
        <fullName evidence="12">Cell division protein ZapG</fullName>
    </alternativeName>
</protein>
<evidence type="ECO:0000256" key="5">
    <source>
        <dbReference type="ARBA" id="ARBA00022692"/>
    </source>
</evidence>
<evidence type="ECO:0000256" key="11">
    <source>
        <dbReference type="ARBA" id="ARBA00035703"/>
    </source>
</evidence>
<name>A0A074V7J1_9NEIS</name>
<dbReference type="AlphaFoldDB" id="A0A074V7J1"/>
<dbReference type="Proteomes" id="UP000027644">
    <property type="component" value="Unassembled WGS sequence"/>
</dbReference>
<evidence type="ECO:0000256" key="7">
    <source>
        <dbReference type="ARBA" id="ARBA00022989"/>
    </source>
</evidence>
<evidence type="ECO:0000313" key="16">
    <source>
        <dbReference type="Proteomes" id="UP000027644"/>
    </source>
</evidence>
<keyword evidence="2" id="KW-1003">Cell membrane</keyword>
<evidence type="ECO:0000256" key="1">
    <source>
        <dbReference type="ARBA" id="ARBA00004377"/>
    </source>
</evidence>
<dbReference type="GO" id="GO:0008360">
    <property type="term" value="P:regulation of cell shape"/>
    <property type="evidence" value="ECO:0007669"/>
    <property type="project" value="UniProtKB-KW"/>
</dbReference>
<evidence type="ECO:0000256" key="9">
    <source>
        <dbReference type="ARBA" id="ARBA00023306"/>
    </source>
</evidence>
<dbReference type="Pfam" id="PF06295">
    <property type="entry name" value="ZapG-like"/>
    <property type="match status" value="1"/>
</dbReference>
<keyword evidence="5 14" id="KW-0812">Transmembrane</keyword>
<evidence type="ECO:0000256" key="4">
    <source>
        <dbReference type="ARBA" id="ARBA00022618"/>
    </source>
</evidence>
<dbReference type="GO" id="GO:0051301">
    <property type="term" value="P:cell division"/>
    <property type="evidence" value="ECO:0007669"/>
    <property type="project" value="UniProtKB-KW"/>
</dbReference>
<proteinExistence type="inferred from homology"/>
<keyword evidence="8 14" id="KW-0472">Membrane</keyword>
<keyword evidence="9" id="KW-0131">Cell cycle</keyword>
<dbReference type="GO" id="GO:0005886">
    <property type="term" value="C:plasma membrane"/>
    <property type="evidence" value="ECO:0007669"/>
    <property type="project" value="UniProtKB-SubCell"/>
</dbReference>
<gene>
    <name evidence="15" type="ORF">SASC598J21_010630</name>
</gene>
<evidence type="ECO:0000256" key="13">
    <source>
        <dbReference type="SAM" id="MobiDB-lite"/>
    </source>
</evidence>
<comment type="caution">
    <text evidence="15">The sequence shown here is derived from an EMBL/GenBank/DDBJ whole genome shotgun (WGS) entry which is preliminary data.</text>
</comment>
<dbReference type="EMBL" id="AVQL01000434">
    <property type="protein sequence ID" value="KEQ01166.1"/>
    <property type="molecule type" value="Genomic_DNA"/>
</dbReference>
<accession>A0A074V7J1</accession>
<comment type="subcellular location">
    <subcellularLocation>
        <location evidence="1">Cell inner membrane</location>
        <topology evidence="1">Single-pass membrane protein</topology>
    </subcellularLocation>
</comment>
<evidence type="ECO:0000256" key="6">
    <source>
        <dbReference type="ARBA" id="ARBA00022960"/>
    </source>
</evidence>
<evidence type="ECO:0000256" key="2">
    <source>
        <dbReference type="ARBA" id="ARBA00022475"/>
    </source>
</evidence>
<keyword evidence="6" id="KW-0133">Cell shape</keyword>
<organism evidence="15 16">
    <name type="scientific">Snodgrassella alvi SCGC AB-598-J21</name>
    <dbReference type="NCBI Taxonomy" id="1385367"/>
    <lineage>
        <taxon>Bacteria</taxon>
        <taxon>Pseudomonadati</taxon>
        <taxon>Pseudomonadota</taxon>
        <taxon>Betaproteobacteria</taxon>
        <taxon>Neisseriales</taxon>
        <taxon>Neisseriaceae</taxon>
        <taxon>Snodgrassella</taxon>
    </lineage>
</organism>
<sequence>MSGQVWLYVLIAAIIGLVLGMGLMWLLLRRSNQNQQYQSVKASFDSYRQQVDQHFIHTASAVDELNRCYEKVLQQLNIDAKQLMEKNTLQELLQKRADKSVTLAFMTSSENKNPQTDADSTLPYTDVMQAAVIPINGMPDQVPDRIGPNVIHSHEQLTHPKSKNTTRDGGPTEKSVDLQQSKS</sequence>
<comment type="similarity">
    <text evidence="10">Belongs to the ZapG family.</text>
</comment>
<evidence type="ECO:0000256" key="8">
    <source>
        <dbReference type="ARBA" id="ARBA00023136"/>
    </source>
</evidence>
<keyword evidence="7 14" id="KW-1133">Transmembrane helix</keyword>
<dbReference type="PANTHER" id="PTHR39579">
    <property type="entry name" value="INNER MEMBRANE PROTEIN YHCB"/>
    <property type="match status" value="1"/>
</dbReference>
<feature type="transmembrane region" description="Helical" evidence="14">
    <location>
        <begin position="6"/>
        <end position="28"/>
    </location>
</feature>
<dbReference type="InterPro" id="IPR009386">
    <property type="entry name" value="ZapG-like"/>
</dbReference>
<evidence type="ECO:0000256" key="3">
    <source>
        <dbReference type="ARBA" id="ARBA00022519"/>
    </source>
</evidence>
<evidence type="ECO:0000256" key="10">
    <source>
        <dbReference type="ARBA" id="ARBA00035657"/>
    </source>
</evidence>
<evidence type="ECO:0000256" key="12">
    <source>
        <dbReference type="ARBA" id="ARBA00035727"/>
    </source>
</evidence>
<keyword evidence="4" id="KW-0132">Cell division</keyword>
<dbReference type="PANTHER" id="PTHR39579:SF1">
    <property type="entry name" value="INNER MEMBRANE PROTEIN YHCB"/>
    <property type="match status" value="1"/>
</dbReference>
<evidence type="ECO:0000256" key="14">
    <source>
        <dbReference type="SAM" id="Phobius"/>
    </source>
</evidence>
<feature type="region of interest" description="Disordered" evidence="13">
    <location>
        <begin position="154"/>
        <end position="183"/>
    </location>
</feature>